<dbReference type="Gene3D" id="1.10.3720.10">
    <property type="entry name" value="MetI-like"/>
    <property type="match status" value="1"/>
</dbReference>
<dbReference type="EMBL" id="JARRAF010000010">
    <property type="protein sequence ID" value="MDK2124514.1"/>
    <property type="molecule type" value="Genomic_DNA"/>
</dbReference>
<keyword evidence="12" id="KW-1185">Reference proteome</keyword>
<keyword evidence="2 9" id="KW-0813">Transport</keyword>
<protein>
    <submittedName>
        <fullName evidence="11">ABC transporter permease</fullName>
    </submittedName>
</protein>
<feature type="transmembrane region" description="Helical" evidence="9">
    <location>
        <begin position="190"/>
        <end position="215"/>
    </location>
</feature>
<evidence type="ECO:0000256" key="2">
    <source>
        <dbReference type="ARBA" id="ARBA00022448"/>
    </source>
</evidence>
<feature type="transmembrane region" description="Helical" evidence="9">
    <location>
        <begin position="279"/>
        <end position="299"/>
    </location>
</feature>
<dbReference type="SUPFAM" id="SSF161098">
    <property type="entry name" value="MetI-like"/>
    <property type="match status" value="1"/>
</dbReference>
<dbReference type="PANTHER" id="PTHR43386:SF24">
    <property type="entry name" value="OLIGOPEPTIDE TRANSPORT SYSTEM PERMEASE PROTEIN AMID"/>
    <property type="match status" value="1"/>
</dbReference>
<reference evidence="11" key="1">
    <citation type="submission" date="2023-03" db="EMBL/GenBank/DDBJ databases">
        <title>Chitinimonas shenzhenensis gen. nov., sp. nov., a novel member of family Burkholderiaceae isolated from activated sludge collected in Shen Zhen, China.</title>
        <authorList>
            <person name="Wang X."/>
        </authorList>
    </citation>
    <scope>NUCLEOTIDE SEQUENCE</scope>
    <source>
        <strain evidence="11">DQS-5</strain>
    </source>
</reference>
<evidence type="ECO:0000259" key="10">
    <source>
        <dbReference type="PROSITE" id="PS50928"/>
    </source>
</evidence>
<dbReference type="Proteomes" id="UP001172778">
    <property type="component" value="Unassembled WGS sequence"/>
</dbReference>
<organism evidence="11 12">
    <name type="scientific">Parachitinimonas caeni</name>
    <dbReference type="NCBI Taxonomy" id="3031301"/>
    <lineage>
        <taxon>Bacteria</taxon>
        <taxon>Pseudomonadati</taxon>
        <taxon>Pseudomonadota</taxon>
        <taxon>Betaproteobacteria</taxon>
        <taxon>Neisseriales</taxon>
        <taxon>Chitinibacteraceae</taxon>
        <taxon>Parachitinimonas</taxon>
    </lineage>
</organism>
<evidence type="ECO:0000256" key="3">
    <source>
        <dbReference type="ARBA" id="ARBA00022475"/>
    </source>
</evidence>
<dbReference type="RefSeq" id="WP_284100824.1">
    <property type="nucleotide sequence ID" value="NZ_JARRAF010000010.1"/>
</dbReference>
<evidence type="ECO:0000313" key="12">
    <source>
        <dbReference type="Proteomes" id="UP001172778"/>
    </source>
</evidence>
<keyword evidence="7 9" id="KW-1133">Transmembrane helix</keyword>
<sequence length="346" mass="37665">MMSMNGTNTRSASFWIQAWKRLLADPVARICGCILAIYLVVALLSATGLIAKGWNDEVGVSYANPVFAPNEPNPEGDTSLIREDASVTDDETKAIDPLAPKYEEIAKLERTNADKVTVLQRLLPLGGDKTGRDVLAKTIKAGQISIAIGLAASFIAVFIGVVLGAFSGYFGGKVNDALEWVYNVFTSVPYILLVLAFSAVLGKGVGTVILVLGMTGWTGTYRLIRSEYIKHRDRDYVQAANAIGASHLRMMFLHILPNVSHLILIQLSQEVISFIKAEVVLSFLGFGVPVDLISWGIMISDVRSELVIGKWWQLASCATAMSVFVVAFSFFTDSLRDALDPKSSRR</sequence>
<evidence type="ECO:0000256" key="7">
    <source>
        <dbReference type="ARBA" id="ARBA00022989"/>
    </source>
</evidence>
<gene>
    <name evidence="11" type="ORF">PZA18_10660</name>
</gene>
<feature type="transmembrane region" description="Helical" evidence="9">
    <location>
        <begin position="27"/>
        <end position="51"/>
    </location>
</feature>
<keyword evidence="5" id="KW-0571">Peptide transport</keyword>
<comment type="caution">
    <text evidence="11">The sequence shown here is derived from an EMBL/GenBank/DDBJ whole genome shotgun (WGS) entry which is preliminary data.</text>
</comment>
<name>A0ABT7DX03_9NEIS</name>
<dbReference type="CDD" id="cd06261">
    <property type="entry name" value="TM_PBP2"/>
    <property type="match status" value="1"/>
</dbReference>
<dbReference type="InterPro" id="IPR035906">
    <property type="entry name" value="MetI-like_sf"/>
</dbReference>
<keyword evidence="6" id="KW-0653">Protein transport</keyword>
<evidence type="ECO:0000256" key="4">
    <source>
        <dbReference type="ARBA" id="ARBA00022692"/>
    </source>
</evidence>
<evidence type="ECO:0000256" key="5">
    <source>
        <dbReference type="ARBA" id="ARBA00022856"/>
    </source>
</evidence>
<dbReference type="InterPro" id="IPR000515">
    <property type="entry name" value="MetI-like"/>
</dbReference>
<comment type="similarity">
    <text evidence="9">Belongs to the binding-protein-dependent transport system permease family.</text>
</comment>
<evidence type="ECO:0000256" key="9">
    <source>
        <dbReference type="RuleBase" id="RU363032"/>
    </source>
</evidence>
<dbReference type="InterPro" id="IPR050366">
    <property type="entry name" value="BP-dependent_transpt_permease"/>
</dbReference>
<dbReference type="PROSITE" id="PS50928">
    <property type="entry name" value="ABC_TM1"/>
    <property type="match status" value="1"/>
</dbReference>
<feature type="domain" description="ABC transmembrane type-1" evidence="10">
    <location>
        <begin position="142"/>
        <end position="332"/>
    </location>
</feature>
<evidence type="ECO:0000256" key="8">
    <source>
        <dbReference type="ARBA" id="ARBA00023136"/>
    </source>
</evidence>
<comment type="subcellular location">
    <subcellularLocation>
        <location evidence="1 9">Cell membrane</location>
        <topology evidence="1 9">Multi-pass membrane protein</topology>
    </subcellularLocation>
</comment>
<proteinExistence type="inferred from homology"/>
<keyword evidence="8 9" id="KW-0472">Membrane</keyword>
<dbReference type="PANTHER" id="PTHR43386">
    <property type="entry name" value="OLIGOPEPTIDE TRANSPORT SYSTEM PERMEASE PROTEIN APPC"/>
    <property type="match status" value="1"/>
</dbReference>
<feature type="transmembrane region" description="Helical" evidence="9">
    <location>
        <begin position="146"/>
        <end position="170"/>
    </location>
</feature>
<feature type="transmembrane region" description="Helical" evidence="9">
    <location>
        <begin position="311"/>
        <end position="331"/>
    </location>
</feature>
<evidence type="ECO:0000256" key="6">
    <source>
        <dbReference type="ARBA" id="ARBA00022927"/>
    </source>
</evidence>
<evidence type="ECO:0000313" key="11">
    <source>
        <dbReference type="EMBL" id="MDK2124514.1"/>
    </source>
</evidence>
<keyword evidence="4 9" id="KW-0812">Transmembrane</keyword>
<evidence type="ECO:0000256" key="1">
    <source>
        <dbReference type="ARBA" id="ARBA00004651"/>
    </source>
</evidence>
<keyword evidence="3" id="KW-1003">Cell membrane</keyword>
<dbReference type="Pfam" id="PF00528">
    <property type="entry name" value="BPD_transp_1"/>
    <property type="match status" value="1"/>
</dbReference>
<accession>A0ABT7DX03</accession>